<accession>A0AAW0P7A4</accession>
<dbReference type="CDD" id="cd09275">
    <property type="entry name" value="RNase_HI_RT_DIRS1"/>
    <property type="match status" value="1"/>
</dbReference>
<protein>
    <submittedName>
        <fullName evidence="2">Uncharacterized protein</fullName>
    </submittedName>
</protein>
<evidence type="ECO:0000313" key="2">
    <source>
        <dbReference type="EMBL" id="KAK7919192.1"/>
    </source>
</evidence>
<dbReference type="InterPro" id="IPR052055">
    <property type="entry name" value="Hepadnavirus_pol/RT"/>
</dbReference>
<dbReference type="InterPro" id="IPR012337">
    <property type="entry name" value="RNaseH-like_sf"/>
</dbReference>
<organism evidence="2 3">
    <name type="scientific">Mugilogobius chulae</name>
    <name type="common">yellowstripe goby</name>
    <dbReference type="NCBI Taxonomy" id="88201"/>
    <lineage>
        <taxon>Eukaryota</taxon>
        <taxon>Metazoa</taxon>
        <taxon>Chordata</taxon>
        <taxon>Craniata</taxon>
        <taxon>Vertebrata</taxon>
        <taxon>Euteleostomi</taxon>
        <taxon>Actinopterygii</taxon>
        <taxon>Neopterygii</taxon>
        <taxon>Teleostei</taxon>
        <taxon>Neoteleostei</taxon>
        <taxon>Acanthomorphata</taxon>
        <taxon>Gobiaria</taxon>
        <taxon>Gobiiformes</taxon>
        <taxon>Gobioidei</taxon>
        <taxon>Gobiidae</taxon>
        <taxon>Gobionellinae</taxon>
        <taxon>Mugilogobius</taxon>
    </lineage>
</organism>
<dbReference type="InterPro" id="IPR043502">
    <property type="entry name" value="DNA/RNA_pol_sf"/>
</dbReference>
<dbReference type="PANTHER" id="PTHR33050:SF7">
    <property type="entry name" value="RIBONUCLEASE H"/>
    <property type="match status" value="1"/>
</dbReference>
<comment type="caution">
    <text evidence="2">The sequence shown here is derived from an EMBL/GenBank/DDBJ whole genome shotgun (WGS) entry which is preliminary data.</text>
</comment>
<sequence>MTQGYRLQFLRRPPLTGSPTYTVKAIREVKCDQRTGFYSRYFLIPKKDGGLRPILDLRSLNKFLRPLKCKMLTVPRVRQAVLPGDWQDLRVLCPALRDIACPTHLHSVHGCSSWPSKARGTAYPQLSGRLADLCPFPEAVQRECFSIATTPSVLRPPPKQQEELSRAISDCGVSGYVTECQHRNTVFNSEETSHHQRLLVPLSPGARVPWKLCLRLLGLMAATVHIVPLALLHMRPVQRYFRRLGLCPQKDHRTMVLVTRQLRSTLLWWEVPDNLAQGNALGPVLRRQVLSSAASLVGWGAVHEGRGVQGRWTGRWLGQHINLLELQAVFLALQHFLPVLRGRHVLVRTDSSVAAAYVNRQGGLGSLRLCKLAHLVWEWAYPQFLSLRAMHVPGTSNLAADCLSRGGPLPGEWRLNPEIVSQIWARFGVAVIDLFASRENTHCRLFFSILRDNPPWVWTQWRTKDTSGGSGCDSGGPQLAPDDLVLCNRTSPARPAVGAATSQRSLDSGSGNASPPIPSRAQTLGLAPERTQFLAMGLPQSVVNTLEGARAPSTRAAYSYRWGVFPIMVQSQRNMMLCPAQPRSFSGFFKKH</sequence>
<dbReference type="EMBL" id="JBBPFD010000007">
    <property type="protein sequence ID" value="KAK7919192.1"/>
    <property type="molecule type" value="Genomic_DNA"/>
</dbReference>
<dbReference type="AlphaFoldDB" id="A0AAW0P7A4"/>
<dbReference type="Proteomes" id="UP001460270">
    <property type="component" value="Unassembled WGS sequence"/>
</dbReference>
<evidence type="ECO:0000313" key="3">
    <source>
        <dbReference type="Proteomes" id="UP001460270"/>
    </source>
</evidence>
<dbReference type="PANTHER" id="PTHR33050">
    <property type="entry name" value="REVERSE TRANSCRIPTASE DOMAIN-CONTAINING PROTEIN"/>
    <property type="match status" value="1"/>
</dbReference>
<feature type="compositionally biased region" description="Polar residues" evidence="1">
    <location>
        <begin position="500"/>
        <end position="513"/>
    </location>
</feature>
<feature type="region of interest" description="Disordered" evidence="1">
    <location>
        <begin position="497"/>
        <end position="518"/>
    </location>
</feature>
<keyword evidence="3" id="KW-1185">Reference proteome</keyword>
<reference evidence="3" key="1">
    <citation type="submission" date="2024-04" db="EMBL/GenBank/DDBJ databases">
        <title>Salinicola lusitanus LLJ914,a marine bacterium isolated from the Okinawa Trough.</title>
        <authorList>
            <person name="Li J."/>
        </authorList>
    </citation>
    <scope>NUCLEOTIDE SEQUENCE [LARGE SCALE GENOMIC DNA]</scope>
</reference>
<dbReference type="SUPFAM" id="SSF56672">
    <property type="entry name" value="DNA/RNA polymerases"/>
    <property type="match status" value="1"/>
</dbReference>
<dbReference type="SUPFAM" id="SSF53098">
    <property type="entry name" value="Ribonuclease H-like"/>
    <property type="match status" value="1"/>
</dbReference>
<gene>
    <name evidence="2" type="ORF">WMY93_010476</name>
</gene>
<name>A0AAW0P7A4_9GOBI</name>
<evidence type="ECO:0000256" key="1">
    <source>
        <dbReference type="SAM" id="MobiDB-lite"/>
    </source>
</evidence>
<proteinExistence type="predicted"/>